<dbReference type="EMBL" id="JBHLVZ010000090">
    <property type="protein sequence ID" value="MFC0389027.1"/>
    <property type="molecule type" value="Genomic_DNA"/>
</dbReference>
<name>A0ABV6IZM5_9PROT</name>
<sequence length="348" mass="40464">MSKNVHCFTSVSFSYLDRARVLVEAVKRFHPDWTFWLGISDEEPDGFDFDPAQEMFDRVLWIKDLGIADLQSWIFKHNVVELCTAVKGQMLLHLLEQGADNVIYLDPDIAVFGTLSPVLDLLDTHNVVLTPHVVMPEKIHTAITDNEIGTLKHGIYNLGFLAVRNSKEGRRFSEWWRDRLLKYCYEAIEEGLFTDQRWCDLAPCFFDGVYILRDPGYNVASWNLNHRLITFDEQGTILAGGSVLRFFHFTKVNSVGEVMLERYSHGQIGVFELLKWYRQRLVAHSVAGLPPKWWKFGRFDNGQVILPNHRLLYRHREDLQHAFPNPFSTSGYGYLDWFNEHGMPLNLR</sequence>
<dbReference type="SUPFAM" id="SSF53448">
    <property type="entry name" value="Nucleotide-diphospho-sugar transferases"/>
    <property type="match status" value="1"/>
</dbReference>
<dbReference type="InterPro" id="IPR029044">
    <property type="entry name" value="Nucleotide-diphossugar_trans"/>
</dbReference>
<keyword evidence="2" id="KW-1185">Reference proteome</keyword>
<dbReference type="Proteomes" id="UP001589789">
    <property type="component" value="Unassembled WGS sequence"/>
</dbReference>
<protein>
    <recommendedName>
        <fullName evidence="3">Glycosyl transferase</fullName>
    </recommendedName>
</protein>
<evidence type="ECO:0000313" key="1">
    <source>
        <dbReference type="EMBL" id="MFC0389027.1"/>
    </source>
</evidence>
<evidence type="ECO:0008006" key="3">
    <source>
        <dbReference type="Google" id="ProtNLM"/>
    </source>
</evidence>
<dbReference type="Gene3D" id="3.90.550.10">
    <property type="entry name" value="Spore Coat Polysaccharide Biosynthesis Protein SpsA, Chain A"/>
    <property type="match status" value="1"/>
</dbReference>
<proteinExistence type="predicted"/>
<comment type="caution">
    <text evidence="1">The sequence shown here is derived from an EMBL/GenBank/DDBJ whole genome shotgun (WGS) entry which is preliminary data.</text>
</comment>
<accession>A0ABV6IZM5</accession>
<dbReference type="RefSeq" id="WP_377056011.1">
    <property type="nucleotide sequence ID" value="NZ_JBHLVZ010000090.1"/>
</dbReference>
<reference evidence="1 2" key="1">
    <citation type="submission" date="2024-09" db="EMBL/GenBank/DDBJ databases">
        <authorList>
            <person name="Sun Q."/>
            <person name="Mori K."/>
        </authorList>
    </citation>
    <scope>NUCLEOTIDE SEQUENCE [LARGE SCALE GENOMIC DNA]</scope>
    <source>
        <strain evidence="1 2">CCM 7468</strain>
    </source>
</reference>
<organism evidence="1 2">
    <name type="scientific">Muricoccus vinaceus</name>
    <dbReference type="NCBI Taxonomy" id="424704"/>
    <lineage>
        <taxon>Bacteria</taxon>
        <taxon>Pseudomonadati</taxon>
        <taxon>Pseudomonadota</taxon>
        <taxon>Alphaproteobacteria</taxon>
        <taxon>Acetobacterales</taxon>
        <taxon>Roseomonadaceae</taxon>
        <taxon>Muricoccus</taxon>
    </lineage>
</organism>
<evidence type="ECO:0000313" key="2">
    <source>
        <dbReference type="Proteomes" id="UP001589789"/>
    </source>
</evidence>
<gene>
    <name evidence="1" type="ORF">ACFFIC_26275</name>
</gene>